<feature type="region of interest" description="Disordered" evidence="1">
    <location>
        <begin position="1"/>
        <end position="26"/>
    </location>
</feature>
<dbReference type="AlphaFoldDB" id="A0A078MN65"/>
<dbReference type="Gene3D" id="3.20.20.210">
    <property type="match status" value="1"/>
</dbReference>
<dbReference type="SUPFAM" id="SSF51726">
    <property type="entry name" value="UROD/MetE-like"/>
    <property type="match status" value="1"/>
</dbReference>
<evidence type="ECO:0000313" key="2">
    <source>
        <dbReference type="EMBL" id="CEA08673.1"/>
    </source>
</evidence>
<feature type="compositionally biased region" description="Low complexity" evidence="1">
    <location>
        <begin position="1"/>
        <end position="24"/>
    </location>
</feature>
<organism evidence="2">
    <name type="scientific">Arthrobacter saudimassiliensis</name>
    <dbReference type="NCBI Taxonomy" id="1461584"/>
    <lineage>
        <taxon>Bacteria</taxon>
        <taxon>Bacillati</taxon>
        <taxon>Actinomycetota</taxon>
        <taxon>Actinomycetes</taxon>
        <taxon>Micrococcales</taxon>
        <taxon>Micrococcaceae</taxon>
        <taxon>Arthrobacter</taxon>
    </lineage>
</organism>
<evidence type="ECO:0008006" key="3">
    <source>
        <dbReference type="Google" id="ProtNLM"/>
    </source>
</evidence>
<accession>A0A078MN65</accession>
<proteinExistence type="predicted"/>
<dbReference type="PATRIC" id="fig|1461584.3.peg.2008"/>
<reference evidence="2" key="1">
    <citation type="submission" date="2014-07" db="EMBL/GenBank/DDBJ databases">
        <authorList>
            <person name="Urmite Genomes Urmite Genomes"/>
        </authorList>
    </citation>
    <scope>NUCLEOTIDE SEQUENCE</scope>
    <source>
        <strain evidence="2">11W110_air</strain>
    </source>
</reference>
<name>A0A078MN65_9MICC</name>
<gene>
    <name evidence="2" type="ORF">BN1051_02030</name>
</gene>
<dbReference type="EMBL" id="LN483071">
    <property type="protein sequence ID" value="CEA08673.1"/>
    <property type="molecule type" value="Genomic_DNA"/>
</dbReference>
<evidence type="ECO:0000256" key="1">
    <source>
        <dbReference type="SAM" id="MobiDB-lite"/>
    </source>
</evidence>
<dbReference type="InterPro" id="IPR038071">
    <property type="entry name" value="UROD/MetE-like_sf"/>
</dbReference>
<sequence>MAAPTAEPAVPEPAPTTVAATAGPGWPGTDVAEAIRISRGELGEPHLPFLPQLPDRGIGADAVGRTASLLVDLPVDLQPHGWRLVDRPGRDLARAQALLSRDLNTLADLAGEEDRPSTGLRLSLLGPLSLAAGLHLHNGERALVDAGARRELAESLAAGLGAYLHRAAEAVPGTRLVLAVEEPDAERVLRGRIPTASGYRTLRAVPDAEARRTWQLIRDAAAEAGARTVLVLPGVGRPADRAAASAADLALAAGYDGVGLPAAGLQPRDWETVARTVEEGRRIELGLVPLPAPAVQVRQVTALVDSVLRPWRDVGLPLRQLPALAPVPAADLAAAPPATARAVLARLTQTASALEQVAADA</sequence>
<protein>
    <recommendedName>
        <fullName evidence="3">Cobalamin-independent synthase, Catalytic domain</fullName>
    </recommendedName>
</protein>